<name>A0ABQ9THF3_SAGOE</name>
<dbReference type="Pfam" id="PF01602">
    <property type="entry name" value="Adaptin_N"/>
    <property type="match status" value="1"/>
</dbReference>
<evidence type="ECO:0000313" key="4">
    <source>
        <dbReference type="Proteomes" id="UP001266305"/>
    </source>
</evidence>
<protein>
    <recommendedName>
        <fullName evidence="2">Clathrin/coatomer adaptor adaptin-like N-terminal domain-containing protein</fullName>
    </recommendedName>
</protein>
<dbReference type="SUPFAM" id="SSF48371">
    <property type="entry name" value="ARM repeat"/>
    <property type="match status" value="1"/>
</dbReference>
<dbReference type="EMBL" id="JASSZA010000022">
    <property type="protein sequence ID" value="KAK2084182.1"/>
    <property type="molecule type" value="Genomic_DNA"/>
</dbReference>
<dbReference type="Gene3D" id="1.25.10.10">
    <property type="entry name" value="Leucine-rich Repeat Variant"/>
    <property type="match status" value="1"/>
</dbReference>
<evidence type="ECO:0000259" key="2">
    <source>
        <dbReference type="Pfam" id="PF01602"/>
    </source>
</evidence>
<evidence type="ECO:0000313" key="3">
    <source>
        <dbReference type="EMBL" id="KAK2084182.1"/>
    </source>
</evidence>
<dbReference type="InterPro" id="IPR011989">
    <property type="entry name" value="ARM-like"/>
</dbReference>
<accession>A0ABQ9THF3</accession>
<sequence length="315" mass="34787">MVQHHMLGLLYHVHKNNCLAFNKIISKVTQHSLKSSFAYCTMIQVASKQLEEEDGSRDSPLFDFIERCLCNRHEMVVYEAASAIVNLPGCSAKELPQLCHSPKPTLHYIAVHTLDEVAMKHPSAVTACNLDLGNLVRDSNHSIATLAITTLLKTGSESSIDRLMKQTSSFLSEISDELKVVVVQATSALCQKHPRKHAIFMNLLLTVLCPGAKQKALNAGYILNGLTVFVPDLERALHQYTLEPSEKPFGLKSVPLATTPMAEQRTEGTPITANSLRKWQLQEIFQEQQAAVPEFQGPGLLFKSSPESVALTESD</sequence>
<organism evidence="3 4">
    <name type="scientific">Saguinus oedipus</name>
    <name type="common">Cotton-top tamarin</name>
    <name type="synonym">Oedipomidas oedipus</name>
    <dbReference type="NCBI Taxonomy" id="9490"/>
    <lineage>
        <taxon>Eukaryota</taxon>
        <taxon>Metazoa</taxon>
        <taxon>Chordata</taxon>
        <taxon>Craniata</taxon>
        <taxon>Vertebrata</taxon>
        <taxon>Euteleostomi</taxon>
        <taxon>Mammalia</taxon>
        <taxon>Eutheria</taxon>
        <taxon>Euarchontoglires</taxon>
        <taxon>Primates</taxon>
        <taxon>Haplorrhini</taxon>
        <taxon>Platyrrhini</taxon>
        <taxon>Cebidae</taxon>
        <taxon>Callitrichinae</taxon>
        <taxon>Saguinus</taxon>
    </lineage>
</organism>
<dbReference type="Proteomes" id="UP001266305">
    <property type="component" value="Unassembled WGS sequence"/>
</dbReference>
<dbReference type="PANTHER" id="PTHR10261">
    <property type="entry name" value="COATOMER SUBUNIT GAMMA"/>
    <property type="match status" value="1"/>
</dbReference>
<comment type="subcellular location">
    <subcellularLocation>
        <location evidence="1">Endomembrane system</location>
        <topology evidence="1">Peripheral membrane protein</topology>
    </subcellularLocation>
</comment>
<feature type="domain" description="Clathrin/coatomer adaptor adaptin-like N-terminal" evidence="2">
    <location>
        <begin position="1"/>
        <end position="210"/>
    </location>
</feature>
<dbReference type="InterPro" id="IPR016024">
    <property type="entry name" value="ARM-type_fold"/>
</dbReference>
<keyword evidence="4" id="KW-1185">Reference proteome</keyword>
<proteinExistence type="predicted"/>
<gene>
    <name evidence="3" type="ORF">P7K49_037215</name>
</gene>
<dbReference type="PANTHER" id="PTHR10261:SF3">
    <property type="entry name" value="COATOMER SUBUNIT GAMMA-1"/>
    <property type="match status" value="1"/>
</dbReference>
<dbReference type="InterPro" id="IPR002553">
    <property type="entry name" value="Clathrin/coatomer_adapt-like_N"/>
</dbReference>
<dbReference type="InterPro" id="IPR017106">
    <property type="entry name" value="Coatomer_gsu"/>
</dbReference>
<evidence type="ECO:0000256" key="1">
    <source>
        <dbReference type="ARBA" id="ARBA00004184"/>
    </source>
</evidence>
<reference evidence="3 4" key="1">
    <citation type="submission" date="2023-05" db="EMBL/GenBank/DDBJ databases">
        <title>B98-5 Cell Line De Novo Hybrid Assembly: An Optical Mapping Approach.</title>
        <authorList>
            <person name="Kananen K."/>
            <person name="Auerbach J.A."/>
            <person name="Kautto E."/>
            <person name="Blachly J.S."/>
        </authorList>
    </citation>
    <scope>NUCLEOTIDE SEQUENCE [LARGE SCALE GENOMIC DNA]</scope>
    <source>
        <strain evidence="3">B95-8</strain>
        <tissue evidence="3">Cell line</tissue>
    </source>
</reference>
<comment type="caution">
    <text evidence="3">The sequence shown here is derived from an EMBL/GenBank/DDBJ whole genome shotgun (WGS) entry which is preliminary data.</text>
</comment>